<evidence type="ECO:0000313" key="2">
    <source>
        <dbReference type="Proteomes" id="UP000001542"/>
    </source>
</evidence>
<dbReference type="KEGG" id="tva:4751058"/>
<evidence type="ECO:0000313" key="1">
    <source>
        <dbReference type="EMBL" id="EAX93340.1"/>
    </source>
</evidence>
<accession>A2FP37</accession>
<dbReference type="InParanoid" id="A2FP37"/>
<dbReference type="VEuPathDB" id="TrichDB:TVAG_181330"/>
<reference evidence="1" key="2">
    <citation type="journal article" date="2007" name="Science">
        <title>Draft genome sequence of the sexually transmitted pathogen Trichomonas vaginalis.</title>
        <authorList>
            <person name="Carlton J.M."/>
            <person name="Hirt R.P."/>
            <person name="Silva J.C."/>
            <person name="Delcher A.L."/>
            <person name="Schatz M."/>
            <person name="Zhao Q."/>
            <person name="Wortman J.R."/>
            <person name="Bidwell S.L."/>
            <person name="Alsmark U.C.M."/>
            <person name="Besteiro S."/>
            <person name="Sicheritz-Ponten T."/>
            <person name="Noel C.J."/>
            <person name="Dacks J.B."/>
            <person name="Foster P.G."/>
            <person name="Simillion C."/>
            <person name="Van de Peer Y."/>
            <person name="Miranda-Saavedra D."/>
            <person name="Barton G.J."/>
            <person name="Westrop G.D."/>
            <person name="Mueller S."/>
            <person name="Dessi D."/>
            <person name="Fiori P.L."/>
            <person name="Ren Q."/>
            <person name="Paulsen I."/>
            <person name="Zhang H."/>
            <person name="Bastida-Corcuera F.D."/>
            <person name="Simoes-Barbosa A."/>
            <person name="Brown M.T."/>
            <person name="Hayes R.D."/>
            <person name="Mukherjee M."/>
            <person name="Okumura C.Y."/>
            <person name="Schneider R."/>
            <person name="Smith A.J."/>
            <person name="Vanacova S."/>
            <person name="Villalvazo M."/>
            <person name="Haas B.J."/>
            <person name="Pertea M."/>
            <person name="Feldblyum T.V."/>
            <person name="Utterback T.R."/>
            <person name="Shu C.L."/>
            <person name="Osoegawa K."/>
            <person name="de Jong P.J."/>
            <person name="Hrdy I."/>
            <person name="Horvathova L."/>
            <person name="Zubacova Z."/>
            <person name="Dolezal P."/>
            <person name="Malik S.B."/>
            <person name="Logsdon J.M. Jr."/>
            <person name="Henze K."/>
            <person name="Gupta A."/>
            <person name="Wang C.C."/>
            <person name="Dunne R.L."/>
            <person name="Upcroft J.A."/>
            <person name="Upcroft P."/>
            <person name="White O."/>
            <person name="Salzberg S.L."/>
            <person name="Tang P."/>
            <person name="Chiu C.-H."/>
            <person name="Lee Y.-S."/>
            <person name="Embley T.M."/>
            <person name="Coombs G.H."/>
            <person name="Mottram J.C."/>
            <person name="Tachezy J."/>
            <person name="Fraser-Liggett C.M."/>
            <person name="Johnson P.J."/>
        </authorList>
    </citation>
    <scope>NUCLEOTIDE SEQUENCE [LARGE SCALE GENOMIC DNA]</scope>
    <source>
        <strain evidence="1">G3</strain>
    </source>
</reference>
<dbReference type="Pfam" id="PF12796">
    <property type="entry name" value="Ank_2"/>
    <property type="match status" value="1"/>
</dbReference>
<organism evidence="1 2">
    <name type="scientific">Trichomonas vaginalis (strain ATCC PRA-98 / G3)</name>
    <dbReference type="NCBI Taxonomy" id="412133"/>
    <lineage>
        <taxon>Eukaryota</taxon>
        <taxon>Metamonada</taxon>
        <taxon>Parabasalia</taxon>
        <taxon>Trichomonadida</taxon>
        <taxon>Trichomonadidae</taxon>
        <taxon>Trichomonas</taxon>
    </lineage>
</organism>
<reference evidence="1" key="1">
    <citation type="submission" date="2006-10" db="EMBL/GenBank/DDBJ databases">
        <authorList>
            <person name="Amadeo P."/>
            <person name="Zhao Q."/>
            <person name="Wortman J."/>
            <person name="Fraser-Liggett C."/>
            <person name="Carlton J."/>
        </authorList>
    </citation>
    <scope>NUCLEOTIDE SEQUENCE</scope>
    <source>
        <strain evidence="1">G3</strain>
    </source>
</reference>
<dbReference type="SUPFAM" id="SSF48403">
    <property type="entry name" value="Ankyrin repeat"/>
    <property type="match status" value="1"/>
</dbReference>
<dbReference type="AlphaFoldDB" id="A2FP37"/>
<dbReference type="RefSeq" id="XP_001306270.1">
    <property type="nucleotide sequence ID" value="XM_001306269.1"/>
</dbReference>
<protein>
    <submittedName>
        <fullName evidence="1">Uncharacterized protein</fullName>
    </submittedName>
</protein>
<gene>
    <name evidence="1" type="ORF">TVAG_181330</name>
</gene>
<dbReference type="Gene3D" id="1.25.40.20">
    <property type="entry name" value="Ankyrin repeat-containing domain"/>
    <property type="match status" value="1"/>
</dbReference>
<sequence length="111" mass="13060">MLLDVMEKSRMVEHFFEPADIYIFKTGYDRSRLVVPDYYLRAAKQNNTVVVRLLIEHSEDFFNNALFWAAVRGNADVINLLLEYGYRKIDVQEEDIKSFNANPDLIKLINK</sequence>
<dbReference type="VEuPathDB" id="TrichDB:TVAGG3_0753730"/>
<dbReference type="InterPro" id="IPR036770">
    <property type="entry name" value="Ankyrin_rpt-contain_sf"/>
</dbReference>
<dbReference type="SMR" id="A2FP37"/>
<dbReference type="InterPro" id="IPR002110">
    <property type="entry name" value="Ankyrin_rpt"/>
</dbReference>
<proteinExistence type="predicted"/>
<dbReference type="Proteomes" id="UP000001542">
    <property type="component" value="Unassembled WGS sequence"/>
</dbReference>
<dbReference type="EMBL" id="DS113918">
    <property type="protein sequence ID" value="EAX93340.1"/>
    <property type="molecule type" value="Genomic_DNA"/>
</dbReference>
<keyword evidence="2" id="KW-1185">Reference proteome</keyword>
<name>A2FP37_TRIV3</name>